<evidence type="ECO:0000313" key="3">
    <source>
        <dbReference type="Proteomes" id="UP000299102"/>
    </source>
</evidence>
<dbReference type="AlphaFoldDB" id="A0A4C1WA02"/>
<feature type="region of interest" description="Disordered" evidence="1">
    <location>
        <begin position="176"/>
        <end position="246"/>
    </location>
</feature>
<evidence type="ECO:0000313" key="2">
    <source>
        <dbReference type="EMBL" id="GBP46977.1"/>
    </source>
</evidence>
<dbReference type="Proteomes" id="UP000299102">
    <property type="component" value="Unassembled WGS sequence"/>
</dbReference>
<sequence length="268" mass="28898">MRLLVTATAVSRLRLAAPGRRRATARTPRSLSADNREISVLSARRKLYDAVSTVRRSTSSAPQWAPGRHAGTLIPFVRGAYVVSVITSGEDRARSPGTYPRLSHGRVGGRGAGAAAPGAGRGARALPPHTSTSTTHGHRHCRPLPHQCHTALAARWLRLLYYLILYRARARARVSTGRGYGTGTAQGTGRGPSTAHSENPARSAVWRTLPRPLRRGLPPGRGAPPPGREPFAARSARRPARRPPPAATRRAVLLGCARFLSAWFLRQL</sequence>
<gene>
    <name evidence="2" type="ORF">EVAR_32496_1</name>
</gene>
<feature type="compositionally biased region" description="Gly residues" evidence="1">
    <location>
        <begin position="178"/>
        <end position="190"/>
    </location>
</feature>
<feature type="compositionally biased region" description="Low complexity" evidence="1">
    <location>
        <begin position="113"/>
        <end position="135"/>
    </location>
</feature>
<feature type="region of interest" description="Disordered" evidence="1">
    <location>
        <begin position="92"/>
        <end position="139"/>
    </location>
</feature>
<accession>A0A4C1WA02</accession>
<protein>
    <submittedName>
        <fullName evidence="2">Uncharacterized protein</fullName>
    </submittedName>
</protein>
<evidence type="ECO:0000256" key="1">
    <source>
        <dbReference type="SAM" id="MobiDB-lite"/>
    </source>
</evidence>
<proteinExistence type="predicted"/>
<feature type="compositionally biased region" description="Low complexity" evidence="1">
    <location>
        <begin position="209"/>
        <end position="220"/>
    </location>
</feature>
<organism evidence="2 3">
    <name type="scientific">Eumeta variegata</name>
    <name type="common">Bagworm moth</name>
    <name type="synonym">Eumeta japonica</name>
    <dbReference type="NCBI Taxonomy" id="151549"/>
    <lineage>
        <taxon>Eukaryota</taxon>
        <taxon>Metazoa</taxon>
        <taxon>Ecdysozoa</taxon>
        <taxon>Arthropoda</taxon>
        <taxon>Hexapoda</taxon>
        <taxon>Insecta</taxon>
        <taxon>Pterygota</taxon>
        <taxon>Neoptera</taxon>
        <taxon>Endopterygota</taxon>
        <taxon>Lepidoptera</taxon>
        <taxon>Glossata</taxon>
        <taxon>Ditrysia</taxon>
        <taxon>Tineoidea</taxon>
        <taxon>Psychidae</taxon>
        <taxon>Oiketicinae</taxon>
        <taxon>Eumeta</taxon>
    </lineage>
</organism>
<keyword evidence="3" id="KW-1185">Reference proteome</keyword>
<name>A0A4C1WA02_EUMVA</name>
<reference evidence="2 3" key="1">
    <citation type="journal article" date="2019" name="Commun. Biol.">
        <title>The bagworm genome reveals a unique fibroin gene that provides high tensile strength.</title>
        <authorList>
            <person name="Kono N."/>
            <person name="Nakamura H."/>
            <person name="Ohtoshi R."/>
            <person name="Tomita M."/>
            <person name="Numata K."/>
            <person name="Arakawa K."/>
        </authorList>
    </citation>
    <scope>NUCLEOTIDE SEQUENCE [LARGE SCALE GENOMIC DNA]</scope>
</reference>
<dbReference type="EMBL" id="BGZK01000493">
    <property type="protein sequence ID" value="GBP46977.1"/>
    <property type="molecule type" value="Genomic_DNA"/>
</dbReference>
<comment type="caution">
    <text evidence="2">The sequence shown here is derived from an EMBL/GenBank/DDBJ whole genome shotgun (WGS) entry which is preliminary data.</text>
</comment>